<feature type="transmembrane region" description="Helical" evidence="12">
    <location>
        <begin position="356"/>
        <end position="375"/>
    </location>
</feature>
<dbReference type="GO" id="GO:0006506">
    <property type="term" value="P:GPI anchor biosynthetic process"/>
    <property type="evidence" value="ECO:0007669"/>
    <property type="project" value="UniProtKB-UniPathway"/>
</dbReference>
<dbReference type="STRING" id="1507870.A0A1V8TPQ9"/>
<reference evidence="15" key="1">
    <citation type="submission" date="2017-03" db="EMBL/GenBank/DDBJ databases">
        <title>Genomes of endolithic fungi from Antarctica.</title>
        <authorList>
            <person name="Coleine C."/>
            <person name="Masonjones S."/>
            <person name="Stajich J.E."/>
        </authorList>
    </citation>
    <scope>NUCLEOTIDE SEQUENCE [LARGE SCALE GENOMIC DNA]</scope>
    <source>
        <strain evidence="15">CCFEE 5527</strain>
    </source>
</reference>
<evidence type="ECO:0000256" key="5">
    <source>
        <dbReference type="ARBA" id="ARBA00022502"/>
    </source>
</evidence>
<feature type="transmembrane region" description="Helical" evidence="12">
    <location>
        <begin position="237"/>
        <end position="255"/>
    </location>
</feature>
<evidence type="ECO:0000256" key="4">
    <source>
        <dbReference type="ARBA" id="ARBA00013795"/>
    </source>
</evidence>
<evidence type="ECO:0000256" key="8">
    <source>
        <dbReference type="ARBA" id="ARBA00022692"/>
    </source>
</evidence>
<dbReference type="Pfam" id="PF04188">
    <property type="entry name" value="Mannosyl_trans2"/>
    <property type="match status" value="1"/>
</dbReference>
<dbReference type="EC" id="2.4.1.-" evidence="12"/>
<dbReference type="FunCoup" id="A0A1V8TPQ9">
    <property type="interactions" value="529"/>
</dbReference>
<comment type="subcellular location">
    <subcellularLocation>
        <location evidence="1 12">Endoplasmic reticulum membrane</location>
        <topology evidence="1 12">Multi-pass membrane protein</topology>
    </subcellularLocation>
</comment>
<evidence type="ECO:0000256" key="2">
    <source>
        <dbReference type="ARBA" id="ARBA00004687"/>
    </source>
</evidence>
<dbReference type="PANTHER" id="PTHR12468">
    <property type="entry name" value="GPI MANNOSYLTRANSFERASE 2"/>
    <property type="match status" value="1"/>
</dbReference>
<name>A0A1V8TPQ9_9PEZI</name>
<feature type="transmembrane region" description="Helical" evidence="12">
    <location>
        <begin position="290"/>
        <end position="313"/>
    </location>
</feature>
<keyword evidence="6 12" id="KW-0328">Glycosyltransferase</keyword>
<comment type="caution">
    <text evidence="12">Lacks conserved residue(s) required for the propagation of feature annotation.</text>
</comment>
<dbReference type="Proteomes" id="UP000192596">
    <property type="component" value="Unassembled WGS sequence"/>
</dbReference>
<feature type="transmembrane region" description="Helical" evidence="12">
    <location>
        <begin position="146"/>
        <end position="168"/>
    </location>
</feature>
<dbReference type="GO" id="GO:0000009">
    <property type="term" value="F:alpha-1,6-mannosyltransferase activity"/>
    <property type="evidence" value="ECO:0007669"/>
    <property type="project" value="InterPro"/>
</dbReference>
<feature type="transmembrane region" description="Helical" evidence="12">
    <location>
        <begin position="485"/>
        <end position="505"/>
    </location>
</feature>
<dbReference type="GO" id="GO:0031501">
    <property type="term" value="C:mannosyltransferase complex"/>
    <property type="evidence" value="ECO:0007669"/>
    <property type="project" value="TreeGrafter"/>
</dbReference>
<evidence type="ECO:0000256" key="11">
    <source>
        <dbReference type="ARBA" id="ARBA00023136"/>
    </source>
</evidence>
<evidence type="ECO:0000313" key="14">
    <source>
        <dbReference type="EMBL" id="OQO13367.1"/>
    </source>
</evidence>
<evidence type="ECO:0000256" key="6">
    <source>
        <dbReference type="ARBA" id="ARBA00022676"/>
    </source>
</evidence>
<dbReference type="EMBL" id="NAJO01000003">
    <property type="protein sequence ID" value="OQO13367.1"/>
    <property type="molecule type" value="Genomic_DNA"/>
</dbReference>
<sequence length="508" mass="55754">MLGIIKTYTNTSRIGSPAVRKPPPGSPPPAPTIAADAGRLNRLFWAWKLLLILIAVVSPGPGYDTSTDLWLAIDRDTDIVPWTAWPAQRLVSRLVRWDALYFSTSSARGHQTEQEWAFSRSHAIFTWLVAKFIPHFLHPSRLVRNAIAGIAVSHAAHLAAVLVLYLFVRSAIPSSEQRKAKIAYIAACLHIVSPAGIFLSAPYGEASYAFWSSIGAYCYLSAIKARQPPPSSQSQHIPTIWLVLSGFCFGCSALVRSNGVLNGIIFAADASVFIHRRLTHGGHKGGLESLVTYVAAGALTGLGFVLPQLVAYLEYCTGGNTRPWCTALPPSIYTFVQSHYWNVGLFNYWTLSNMPLFLLATPMFLVLFSTAYTAFHHGHISSESEKIHAQRTESKDPDEEPFEAAMFVHVMRRLALPQLLLAVLALSSSHVQIVNRISSGYPLWYVMLAMAVHVDADPSAGKNYTVGRYALFSRLGKWSGVGAQWTVRVMVVYAIVQAGLFASFLPPA</sequence>
<dbReference type="UniPathway" id="UPA00196"/>
<feature type="compositionally biased region" description="Pro residues" evidence="13">
    <location>
        <begin position="20"/>
        <end position="31"/>
    </location>
</feature>
<accession>A0A1V8TPQ9</accession>
<feature type="region of interest" description="Disordered" evidence="13">
    <location>
        <begin position="13"/>
        <end position="32"/>
    </location>
</feature>
<evidence type="ECO:0000313" key="15">
    <source>
        <dbReference type="Proteomes" id="UP000192596"/>
    </source>
</evidence>
<keyword evidence="15" id="KW-1185">Reference proteome</keyword>
<dbReference type="InParanoid" id="A0A1V8TPQ9"/>
<dbReference type="AlphaFoldDB" id="A0A1V8TPQ9"/>
<dbReference type="GO" id="GO:0004376">
    <property type="term" value="F:GPI mannosyltransferase activity"/>
    <property type="evidence" value="ECO:0007669"/>
    <property type="project" value="InterPro"/>
</dbReference>
<keyword evidence="9 12" id="KW-0256">Endoplasmic reticulum</keyword>
<evidence type="ECO:0000256" key="7">
    <source>
        <dbReference type="ARBA" id="ARBA00022679"/>
    </source>
</evidence>
<dbReference type="OrthoDB" id="10252502at2759"/>
<comment type="caution">
    <text evidence="14">The sequence shown here is derived from an EMBL/GenBank/DDBJ whole genome shotgun (WGS) entry which is preliminary data.</text>
</comment>
<feature type="transmembrane region" description="Helical" evidence="12">
    <location>
        <begin position="43"/>
        <end position="61"/>
    </location>
</feature>
<evidence type="ECO:0000256" key="12">
    <source>
        <dbReference type="RuleBase" id="RU363112"/>
    </source>
</evidence>
<keyword evidence="7 12" id="KW-0808">Transferase</keyword>
<keyword evidence="10 12" id="KW-1133">Transmembrane helix</keyword>
<dbReference type="PANTHER" id="PTHR12468:SF2">
    <property type="entry name" value="GPI MANNOSYLTRANSFERASE 2"/>
    <property type="match status" value="1"/>
</dbReference>
<evidence type="ECO:0000256" key="3">
    <source>
        <dbReference type="ARBA" id="ARBA00008698"/>
    </source>
</evidence>
<evidence type="ECO:0000256" key="1">
    <source>
        <dbReference type="ARBA" id="ARBA00004477"/>
    </source>
</evidence>
<comment type="pathway">
    <text evidence="2 12">Glycolipid biosynthesis; glycosylphosphatidylinositol-anchor biosynthesis.</text>
</comment>
<feature type="transmembrane region" description="Helical" evidence="12">
    <location>
        <begin position="180"/>
        <end position="202"/>
    </location>
</feature>
<dbReference type="GO" id="GO:0005789">
    <property type="term" value="C:endoplasmic reticulum membrane"/>
    <property type="evidence" value="ECO:0007669"/>
    <property type="project" value="UniProtKB-SubCell"/>
</dbReference>
<evidence type="ECO:0000256" key="13">
    <source>
        <dbReference type="SAM" id="MobiDB-lite"/>
    </source>
</evidence>
<protein>
    <recommendedName>
        <fullName evidence="4 12">GPI mannosyltransferase 2</fullName>
        <ecNumber evidence="12">2.4.1.-</ecNumber>
    </recommendedName>
</protein>
<organism evidence="14 15">
    <name type="scientific">Cryoendolithus antarcticus</name>
    <dbReference type="NCBI Taxonomy" id="1507870"/>
    <lineage>
        <taxon>Eukaryota</taxon>
        <taxon>Fungi</taxon>
        <taxon>Dikarya</taxon>
        <taxon>Ascomycota</taxon>
        <taxon>Pezizomycotina</taxon>
        <taxon>Dothideomycetes</taxon>
        <taxon>Dothideomycetidae</taxon>
        <taxon>Cladosporiales</taxon>
        <taxon>Cladosporiaceae</taxon>
        <taxon>Cryoendolithus</taxon>
    </lineage>
</organism>
<keyword evidence="8 12" id="KW-0812">Transmembrane</keyword>
<evidence type="ECO:0000256" key="9">
    <source>
        <dbReference type="ARBA" id="ARBA00022824"/>
    </source>
</evidence>
<comment type="similarity">
    <text evidence="3 12">Belongs to the PIGV family.</text>
</comment>
<keyword evidence="5 12" id="KW-0337">GPI-anchor biosynthesis</keyword>
<gene>
    <name evidence="14" type="ORF">B0A48_01595</name>
</gene>
<proteinExistence type="inferred from homology"/>
<keyword evidence="11 12" id="KW-0472">Membrane</keyword>
<evidence type="ECO:0000256" key="10">
    <source>
        <dbReference type="ARBA" id="ARBA00022989"/>
    </source>
</evidence>
<comment type="function">
    <text evidence="12">Mannosyltransferase involved in glycosylphosphatidylinositol-anchor biosynthesis.</text>
</comment>
<dbReference type="InterPro" id="IPR007315">
    <property type="entry name" value="PIG-V/Gpi18"/>
</dbReference>